<feature type="compositionally biased region" description="Basic and acidic residues" evidence="3">
    <location>
        <begin position="1"/>
        <end position="12"/>
    </location>
</feature>
<evidence type="ECO:0000256" key="3">
    <source>
        <dbReference type="SAM" id="MobiDB-lite"/>
    </source>
</evidence>
<dbReference type="InterPro" id="IPR003829">
    <property type="entry name" value="Pirin_N_dom"/>
</dbReference>
<dbReference type="AlphaFoldDB" id="A0ABD5DY28"/>
<evidence type="ECO:0000313" key="6">
    <source>
        <dbReference type="Proteomes" id="UP001183607"/>
    </source>
</evidence>
<dbReference type="Proteomes" id="UP001183607">
    <property type="component" value="Unassembled WGS sequence"/>
</dbReference>
<dbReference type="PANTHER" id="PTHR43212">
    <property type="entry name" value="QUERCETIN 2,3-DIOXYGENASE"/>
    <property type="match status" value="1"/>
</dbReference>
<dbReference type="EMBL" id="JAVRER010000001">
    <property type="protein sequence ID" value="MDT0413922.1"/>
    <property type="molecule type" value="Genomic_DNA"/>
</dbReference>
<evidence type="ECO:0000259" key="4">
    <source>
        <dbReference type="Pfam" id="PF02678"/>
    </source>
</evidence>
<evidence type="ECO:0000256" key="1">
    <source>
        <dbReference type="ARBA" id="ARBA00008416"/>
    </source>
</evidence>
<accession>A0ABD5DY28</accession>
<dbReference type="RefSeq" id="WP_093855046.1">
    <property type="nucleotide sequence ID" value="NZ_JAVRER010000001.1"/>
</dbReference>
<dbReference type="PANTHER" id="PTHR43212:SF3">
    <property type="entry name" value="QUERCETIN 2,3-DIOXYGENASE"/>
    <property type="match status" value="1"/>
</dbReference>
<comment type="similarity">
    <text evidence="1 2">Belongs to the pirin family.</text>
</comment>
<proteinExistence type="inferred from homology"/>
<name>A0ABD5DY28_9ACTN</name>
<dbReference type="Gene3D" id="2.60.120.10">
    <property type="entry name" value="Jelly Rolls"/>
    <property type="match status" value="2"/>
</dbReference>
<feature type="domain" description="Pirin N-terminal" evidence="4">
    <location>
        <begin position="22"/>
        <end position="123"/>
    </location>
</feature>
<evidence type="ECO:0000256" key="2">
    <source>
        <dbReference type="RuleBase" id="RU003457"/>
    </source>
</evidence>
<organism evidence="5 6">
    <name type="scientific">Streptomyces evansiae</name>
    <dbReference type="NCBI Taxonomy" id="3075535"/>
    <lineage>
        <taxon>Bacteria</taxon>
        <taxon>Bacillati</taxon>
        <taxon>Actinomycetota</taxon>
        <taxon>Actinomycetes</taxon>
        <taxon>Kitasatosporales</taxon>
        <taxon>Streptomycetaceae</taxon>
        <taxon>Streptomyces</taxon>
    </lineage>
</organism>
<protein>
    <submittedName>
        <fullName evidence="5">Pirin family protein</fullName>
    </submittedName>
</protein>
<dbReference type="InterPro" id="IPR011051">
    <property type="entry name" value="RmlC_Cupin_sf"/>
</dbReference>
<gene>
    <name evidence="5" type="ORF">RM574_00300</name>
</gene>
<reference evidence="6" key="1">
    <citation type="submission" date="2023-07" db="EMBL/GenBank/DDBJ databases">
        <title>30 novel species of actinomycetes from the DSMZ collection.</title>
        <authorList>
            <person name="Nouioui I."/>
        </authorList>
    </citation>
    <scope>NUCLEOTIDE SEQUENCE [LARGE SCALE GENOMIC DNA]</scope>
    <source>
        <strain evidence="6">DSM 41982</strain>
    </source>
</reference>
<sequence length="226" mass="23917">MGAVIDVRRGADRYPGGEPDAGITTRHAFSFGPHYDPDNLRLGPLTACNEEHLAPGAGFAEHRHSDTELLTWVVSGELRHRDAEGRSTVVRPGDLQHLGAGSGVHHVERNDGAEPLVFLQFWLAARTPALTPRYTLVRSLAGPYEVPEAGAVLRLARPAPGAALPLPAGPYGYVHVVRGEAELAGGERLAAGDAVRVRAGADVRGAVLRARTACEVLLLALADPFG</sequence>
<dbReference type="Pfam" id="PF02678">
    <property type="entry name" value="Pirin"/>
    <property type="match status" value="1"/>
</dbReference>
<dbReference type="InterPro" id="IPR014710">
    <property type="entry name" value="RmlC-like_jellyroll"/>
</dbReference>
<comment type="caution">
    <text evidence="5">The sequence shown here is derived from an EMBL/GenBank/DDBJ whole genome shotgun (WGS) entry which is preliminary data.</text>
</comment>
<feature type="region of interest" description="Disordered" evidence="3">
    <location>
        <begin position="1"/>
        <end position="21"/>
    </location>
</feature>
<dbReference type="InterPro" id="IPR012093">
    <property type="entry name" value="Pirin"/>
</dbReference>
<evidence type="ECO:0000313" key="5">
    <source>
        <dbReference type="EMBL" id="MDT0413922.1"/>
    </source>
</evidence>
<dbReference type="SUPFAM" id="SSF51182">
    <property type="entry name" value="RmlC-like cupins"/>
    <property type="match status" value="1"/>
</dbReference>